<name>A0A1W1YTF7_9BACT</name>
<reference evidence="1 2" key="1">
    <citation type="submission" date="2017-04" db="EMBL/GenBank/DDBJ databases">
        <authorList>
            <person name="Afonso C.L."/>
            <person name="Miller P.J."/>
            <person name="Scott M.A."/>
            <person name="Spackman E."/>
            <person name="Goraichik I."/>
            <person name="Dimitrov K.M."/>
            <person name="Suarez D.L."/>
            <person name="Swayne D.E."/>
        </authorList>
    </citation>
    <scope>NUCLEOTIDE SEQUENCE [LARGE SCALE GENOMIC DNA]</scope>
    <source>
        <strain evidence="1 2">DSM 3385</strain>
    </source>
</reference>
<proteinExistence type="predicted"/>
<dbReference type="EMBL" id="FWXY01000001">
    <property type="protein sequence ID" value="SMC39439.1"/>
    <property type="molecule type" value="Genomic_DNA"/>
</dbReference>
<dbReference type="AlphaFoldDB" id="A0A1W1YTF7"/>
<dbReference type="GO" id="GO:0016787">
    <property type="term" value="F:hydrolase activity"/>
    <property type="evidence" value="ECO:0007669"/>
    <property type="project" value="UniProtKB-KW"/>
</dbReference>
<keyword evidence="1" id="KW-0378">Hydrolase</keyword>
<organism evidence="1 2">
    <name type="scientific">Desulfocicer vacuolatum DSM 3385</name>
    <dbReference type="NCBI Taxonomy" id="1121400"/>
    <lineage>
        <taxon>Bacteria</taxon>
        <taxon>Pseudomonadati</taxon>
        <taxon>Thermodesulfobacteriota</taxon>
        <taxon>Desulfobacteria</taxon>
        <taxon>Desulfobacterales</taxon>
        <taxon>Desulfobacteraceae</taxon>
        <taxon>Desulfocicer</taxon>
    </lineage>
</organism>
<dbReference type="Proteomes" id="UP000192418">
    <property type="component" value="Unassembled WGS sequence"/>
</dbReference>
<dbReference type="STRING" id="1121400.SAMN02746065_101354"/>
<dbReference type="InterPro" id="IPR052209">
    <property type="entry name" value="CbiZ"/>
</dbReference>
<protein>
    <submittedName>
        <fullName evidence="1">Adenosylcobinamide amidohydrolase</fullName>
    </submittedName>
</protein>
<sequence>MLLGTYYDALTLHRNNKKVYARFNIPHAVVSTCRINGGLRDDITTLLNHQSCEPCNHTLARAASVVREPEAYLERICREEDLDHTTCASLGTAANMNYTAVESLEFKELTVVAVATGGVEANAGRAGDPAHYHETDGTFIHESHPDKKPTPGTINIMVFINRTLNRGALVRAIITATEAKSAALQELSVNSRYSPELATGTGTDQMGIACQQGDEIPLTSSGKHTKLGELIGKTVKKAVKRTLKLQNELTPQGQRSIKIHIERLGTDKTKMLEGISKFLDEKTATLLKNNFDSVNRDPLAVAAAAALMHLRDKWAWGILPKGCMKEIWSSQGAQLAAAVSGNIHQIPDYYQRLSQTLITVDDIHLLQLLYQAMAMGFKEKWKNN</sequence>
<accession>A0A1W1YTF7</accession>
<gene>
    <name evidence="1" type="ORF">SAMN02746065_101354</name>
</gene>
<keyword evidence="2" id="KW-1185">Reference proteome</keyword>
<dbReference type="InterPro" id="IPR002808">
    <property type="entry name" value="AdoCbi_amidolase"/>
</dbReference>
<evidence type="ECO:0000313" key="1">
    <source>
        <dbReference type="EMBL" id="SMC39439.1"/>
    </source>
</evidence>
<evidence type="ECO:0000313" key="2">
    <source>
        <dbReference type="Proteomes" id="UP000192418"/>
    </source>
</evidence>
<dbReference type="Pfam" id="PF01955">
    <property type="entry name" value="CbiZ"/>
    <property type="match status" value="1"/>
</dbReference>
<dbReference type="OrthoDB" id="9767827at2"/>
<dbReference type="PANTHER" id="PTHR35336:SF5">
    <property type="entry name" value="ADENOSYLCOBINAMIDE AMIDOHYDROLASE"/>
    <property type="match status" value="1"/>
</dbReference>
<dbReference type="PANTHER" id="PTHR35336">
    <property type="entry name" value="ADENOSYLCOBINAMIDE AMIDOHYDROLASE"/>
    <property type="match status" value="1"/>
</dbReference>